<feature type="region of interest" description="Disordered" evidence="1">
    <location>
        <begin position="26"/>
        <end position="48"/>
    </location>
</feature>
<reference evidence="2" key="1">
    <citation type="journal article" date="2018" name="Genome Biol.">
        <title>SKESA: strategic k-mer extension for scrupulous assemblies.</title>
        <authorList>
            <person name="Souvorov A."/>
            <person name="Agarwala R."/>
            <person name="Lipman D.J."/>
        </authorList>
    </citation>
    <scope>NUCLEOTIDE SEQUENCE</scope>
    <source>
        <strain evidence="2">11-7712</strain>
    </source>
</reference>
<feature type="compositionally biased region" description="Polar residues" evidence="1">
    <location>
        <begin position="28"/>
        <end position="41"/>
    </location>
</feature>
<evidence type="ECO:0000256" key="1">
    <source>
        <dbReference type="SAM" id="MobiDB-lite"/>
    </source>
</evidence>
<reference evidence="2" key="2">
    <citation type="submission" date="2018-07" db="EMBL/GenBank/DDBJ databases">
        <authorList>
            <consortium name="NCBI Pathogen Detection Project"/>
        </authorList>
    </citation>
    <scope>NUCLEOTIDE SEQUENCE</scope>
    <source>
        <strain evidence="2">11-7712</strain>
    </source>
</reference>
<protein>
    <submittedName>
        <fullName evidence="2">Uncharacterized protein</fullName>
    </submittedName>
</protein>
<accession>A0A730EPA8</accession>
<gene>
    <name evidence="2" type="ORF">G4A16_004600</name>
</gene>
<dbReference type="AlphaFoldDB" id="A0A730EPA8"/>
<sequence length="48" mass="5765">MRYFIIKPPRIYHNIRCPHRLRRAQRVSDGTMTKTTTNHPGTRQKRAC</sequence>
<name>A0A730EPA8_SALET</name>
<proteinExistence type="predicted"/>
<dbReference type="EMBL" id="DAARSL010000076">
    <property type="protein sequence ID" value="HAE3754712.1"/>
    <property type="molecule type" value="Genomic_DNA"/>
</dbReference>
<evidence type="ECO:0000313" key="2">
    <source>
        <dbReference type="EMBL" id="HAE3754712.1"/>
    </source>
</evidence>
<organism evidence="2">
    <name type="scientific">Salmonella enterica subsp. enterica serovar Cerro</name>
    <dbReference type="NCBI Taxonomy" id="340188"/>
    <lineage>
        <taxon>Bacteria</taxon>
        <taxon>Pseudomonadati</taxon>
        <taxon>Pseudomonadota</taxon>
        <taxon>Gammaproteobacteria</taxon>
        <taxon>Enterobacterales</taxon>
        <taxon>Enterobacteriaceae</taxon>
        <taxon>Salmonella</taxon>
    </lineage>
</organism>
<comment type="caution">
    <text evidence="2">The sequence shown here is derived from an EMBL/GenBank/DDBJ whole genome shotgun (WGS) entry which is preliminary data.</text>
</comment>